<reference evidence="2" key="1">
    <citation type="journal article" date="2024" name="Proc. Natl. Acad. Sci. U.S.A.">
        <title>Extraordinary preservation of gene collinearity over three hundred million years revealed in homosporous lycophytes.</title>
        <authorList>
            <person name="Li C."/>
            <person name="Wickell D."/>
            <person name="Kuo L.Y."/>
            <person name="Chen X."/>
            <person name="Nie B."/>
            <person name="Liao X."/>
            <person name="Peng D."/>
            <person name="Ji J."/>
            <person name="Jenkins J."/>
            <person name="Williams M."/>
            <person name="Shu S."/>
            <person name="Plott C."/>
            <person name="Barry K."/>
            <person name="Rajasekar S."/>
            <person name="Grimwood J."/>
            <person name="Han X."/>
            <person name="Sun S."/>
            <person name="Hou Z."/>
            <person name="He W."/>
            <person name="Dai G."/>
            <person name="Sun C."/>
            <person name="Schmutz J."/>
            <person name="Leebens-Mack J.H."/>
            <person name="Li F.W."/>
            <person name="Wang L."/>
        </authorList>
    </citation>
    <scope>NUCLEOTIDE SEQUENCE [LARGE SCALE GENOMIC DNA]</scope>
    <source>
        <strain evidence="2">cv. PW_Plant_1</strain>
    </source>
</reference>
<comment type="caution">
    <text evidence="1">The sequence shown here is derived from an EMBL/GenBank/DDBJ whole genome shotgun (WGS) entry which is preliminary data.</text>
</comment>
<keyword evidence="2" id="KW-1185">Reference proteome</keyword>
<organism evidence="1 2">
    <name type="scientific">Diphasiastrum complanatum</name>
    <name type="common">Issler's clubmoss</name>
    <name type="synonym">Lycopodium complanatum</name>
    <dbReference type="NCBI Taxonomy" id="34168"/>
    <lineage>
        <taxon>Eukaryota</taxon>
        <taxon>Viridiplantae</taxon>
        <taxon>Streptophyta</taxon>
        <taxon>Embryophyta</taxon>
        <taxon>Tracheophyta</taxon>
        <taxon>Lycopodiopsida</taxon>
        <taxon>Lycopodiales</taxon>
        <taxon>Lycopodiaceae</taxon>
        <taxon>Lycopodioideae</taxon>
        <taxon>Diphasiastrum</taxon>
    </lineage>
</organism>
<evidence type="ECO:0000313" key="2">
    <source>
        <dbReference type="Proteomes" id="UP001162992"/>
    </source>
</evidence>
<dbReference type="Proteomes" id="UP001162992">
    <property type="component" value="Chromosome 5"/>
</dbReference>
<proteinExistence type="predicted"/>
<accession>A0ACC2DQM7</accession>
<sequence>MGWGRSRKSLAMVALGQVLSLLITGTGFTSSLLAQRGIDAPTAQAWSNYILLALIYGGLVVYRRKKIEVRTS</sequence>
<dbReference type="EMBL" id="CM055096">
    <property type="protein sequence ID" value="KAJ7556430.1"/>
    <property type="molecule type" value="Genomic_DNA"/>
</dbReference>
<gene>
    <name evidence="1" type="ORF">O6H91_05G083300</name>
</gene>
<protein>
    <submittedName>
        <fullName evidence="1">Uncharacterized protein</fullName>
    </submittedName>
</protein>
<evidence type="ECO:0000313" key="1">
    <source>
        <dbReference type="EMBL" id="KAJ7556430.1"/>
    </source>
</evidence>
<name>A0ACC2DQM7_DIPCM</name>